<evidence type="ECO:0000256" key="1">
    <source>
        <dbReference type="SAM" id="MobiDB-lite"/>
    </source>
</evidence>
<reference evidence="3 4" key="1">
    <citation type="submission" date="2020-02" db="EMBL/GenBank/DDBJ databases">
        <title>Characterization of phylogenetic diversity of novel bifidobacterial species isolated in Czech ZOOs.</title>
        <authorList>
            <person name="Lugli G.A."/>
            <person name="Vera N.B."/>
            <person name="Ventura M."/>
        </authorList>
    </citation>
    <scope>NUCLEOTIDE SEQUENCE [LARGE SCALE GENOMIC DNA]</scope>
    <source>
        <strain evidence="3 4">DSM 109957</strain>
    </source>
</reference>
<feature type="transmembrane region" description="Helical" evidence="2">
    <location>
        <begin position="353"/>
        <end position="376"/>
    </location>
</feature>
<keyword evidence="4" id="KW-1185">Reference proteome</keyword>
<feature type="transmembrane region" description="Helical" evidence="2">
    <location>
        <begin position="253"/>
        <end position="278"/>
    </location>
</feature>
<dbReference type="PANTHER" id="PTHR11328:SF24">
    <property type="entry name" value="MAJOR FACILITATOR SUPERFAMILY (MFS) PROFILE DOMAIN-CONTAINING PROTEIN"/>
    <property type="match status" value="1"/>
</dbReference>
<dbReference type="GO" id="GO:0005886">
    <property type="term" value="C:plasma membrane"/>
    <property type="evidence" value="ECO:0007669"/>
    <property type="project" value="TreeGrafter"/>
</dbReference>
<feature type="region of interest" description="Disordered" evidence="1">
    <location>
        <begin position="1"/>
        <end position="25"/>
    </location>
</feature>
<dbReference type="Pfam" id="PF13347">
    <property type="entry name" value="MFS_2"/>
    <property type="match status" value="1"/>
</dbReference>
<keyword evidence="2" id="KW-1133">Transmembrane helix</keyword>
<feature type="transmembrane region" description="Helical" evidence="2">
    <location>
        <begin position="328"/>
        <end position="347"/>
    </location>
</feature>
<dbReference type="GO" id="GO:0006814">
    <property type="term" value="P:sodium ion transport"/>
    <property type="evidence" value="ECO:0007669"/>
    <property type="project" value="InterPro"/>
</dbReference>
<feature type="transmembrane region" description="Helical" evidence="2">
    <location>
        <begin position="105"/>
        <end position="124"/>
    </location>
</feature>
<dbReference type="Gene3D" id="1.20.1250.20">
    <property type="entry name" value="MFS general substrate transporter like domains"/>
    <property type="match status" value="1"/>
</dbReference>
<feature type="transmembrane region" description="Helical" evidence="2">
    <location>
        <begin position="130"/>
        <end position="156"/>
    </location>
</feature>
<dbReference type="PANTHER" id="PTHR11328">
    <property type="entry name" value="MAJOR FACILITATOR SUPERFAMILY DOMAIN-CONTAINING PROTEIN"/>
    <property type="match status" value="1"/>
</dbReference>
<dbReference type="GO" id="GO:0008643">
    <property type="term" value="P:carbohydrate transport"/>
    <property type="evidence" value="ECO:0007669"/>
    <property type="project" value="InterPro"/>
</dbReference>
<dbReference type="SUPFAM" id="SSF103473">
    <property type="entry name" value="MFS general substrate transporter"/>
    <property type="match status" value="1"/>
</dbReference>
<feature type="transmembrane region" description="Helical" evidence="2">
    <location>
        <begin position="443"/>
        <end position="462"/>
    </location>
</feature>
<dbReference type="RefSeq" id="WP_205832654.1">
    <property type="nucleotide sequence ID" value="NZ_JAAIII010000001.1"/>
</dbReference>
<dbReference type="InterPro" id="IPR039672">
    <property type="entry name" value="MFS_2"/>
</dbReference>
<dbReference type="CDD" id="cd17332">
    <property type="entry name" value="MFS_MelB_like"/>
    <property type="match status" value="1"/>
</dbReference>
<feature type="transmembrane region" description="Helical" evidence="2">
    <location>
        <begin position="177"/>
        <end position="198"/>
    </location>
</feature>
<evidence type="ECO:0000313" key="3">
    <source>
        <dbReference type="EMBL" id="NMM93086.1"/>
    </source>
</evidence>
<sequence length="486" mass="52881">MTAVKSHVSSMAETNGQTGAGTAPKNDKLSWREKISYGFGDLGNGFMFDLGQAYLTKFYTDVALIAPGIVSVIFAVTKIYDAFMDPIAGVFVDARKVGPKGKFRPVMMVGAIVLSILTIVTFTMPDFPMWLRIVYAFVTYMAWGTVYSFTNLPYVGLANVMTRDVDERAQLATTRQAGSLGAQWITGVAFIPIVMLFSDSDGNVTTFHGYAVAACIMAALGVGCFAVTYFNCKEHIKINRQKTGSRKKEGVGAYLKVVFTNKPLLAIILMTLFTISAMNTNNAMMLYFAQYNLGNQGLQPVINFIQMGCSVVAVLSIPWLVKHFGKKPVAIVCFVVGAAANLINFLLPTNLVTFIVFVTIGYVCLAIPNGITWAFVNDVIDYGEWHTGIRKEGVTVAAFNFSRKLAQSLAAVITGGILAVTGYVANQEQSEATLAGIKGAMTLYPAVALFMAMLILFLLYGISDNKFREIAKDLDEGRWEKGNLGE</sequence>
<organism evidence="3 4">
    <name type="scientific">Bifidobacterium oedipodis</name>
    <dbReference type="NCBI Taxonomy" id="2675322"/>
    <lineage>
        <taxon>Bacteria</taxon>
        <taxon>Bacillati</taxon>
        <taxon>Actinomycetota</taxon>
        <taxon>Actinomycetes</taxon>
        <taxon>Bifidobacteriales</taxon>
        <taxon>Bifidobacteriaceae</taxon>
        <taxon>Bifidobacterium</taxon>
    </lineage>
</organism>
<feature type="transmembrane region" description="Helical" evidence="2">
    <location>
        <begin position="405"/>
        <end position="423"/>
    </location>
</feature>
<dbReference type="GO" id="GO:0015293">
    <property type="term" value="F:symporter activity"/>
    <property type="evidence" value="ECO:0007669"/>
    <property type="project" value="InterPro"/>
</dbReference>
<proteinExistence type="predicted"/>
<dbReference type="EMBL" id="JAAIII010000001">
    <property type="protein sequence ID" value="NMM93086.1"/>
    <property type="molecule type" value="Genomic_DNA"/>
</dbReference>
<dbReference type="InterPro" id="IPR001927">
    <property type="entry name" value="Na/Gal_symport"/>
</dbReference>
<keyword evidence="2" id="KW-0472">Membrane</keyword>
<feature type="transmembrane region" description="Helical" evidence="2">
    <location>
        <begin position="210"/>
        <end position="232"/>
    </location>
</feature>
<gene>
    <name evidence="3" type="ORF">G1C95_0271</name>
</gene>
<feature type="transmembrane region" description="Helical" evidence="2">
    <location>
        <begin position="298"/>
        <end position="321"/>
    </location>
</feature>
<feature type="compositionally biased region" description="Polar residues" evidence="1">
    <location>
        <begin position="7"/>
        <end position="17"/>
    </location>
</feature>
<dbReference type="AlphaFoldDB" id="A0A7Y0EPV7"/>
<accession>A0A7Y0EPV7</accession>
<feature type="transmembrane region" description="Helical" evidence="2">
    <location>
        <begin position="58"/>
        <end position="77"/>
    </location>
</feature>
<dbReference type="Proteomes" id="UP000532194">
    <property type="component" value="Unassembled WGS sequence"/>
</dbReference>
<evidence type="ECO:0000256" key="2">
    <source>
        <dbReference type="SAM" id="Phobius"/>
    </source>
</evidence>
<dbReference type="NCBIfam" id="TIGR00792">
    <property type="entry name" value="gph"/>
    <property type="match status" value="1"/>
</dbReference>
<protein>
    <submittedName>
        <fullName evidence="3">Glycoside/pentoside/hexuronide transporter</fullName>
    </submittedName>
</protein>
<comment type="caution">
    <text evidence="3">The sequence shown here is derived from an EMBL/GenBank/DDBJ whole genome shotgun (WGS) entry which is preliminary data.</text>
</comment>
<name>A0A7Y0EPV7_9BIFI</name>
<evidence type="ECO:0000313" key="4">
    <source>
        <dbReference type="Proteomes" id="UP000532194"/>
    </source>
</evidence>
<dbReference type="InterPro" id="IPR036259">
    <property type="entry name" value="MFS_trans_sf"/>
</dbReference>
<keyword evidence="2" id="KW-0812">Transmembrane</keyword>